<dbReference type="GO" id="GO:0006355">
    <property type="term" value="P:regulation of DNA-templated transcription"/>
    <property type="evidence" value="ECO:0007669"/>
    <property type="project" value="InterPro"/>
</dbReference>
<dbReference type="EMBL" id="PVWJ01000039">
    <property type="protein sequence ID" value="PSB03160.1"/>
    <property type="molecule type" value="Genomic_DNA"/>
</dbReference>
<comment type="caution">
    <text evidence="2">The sequence shown here is derived from an EMBL/GenBank/DDBJ whole genome shotgun (WGS) entry which is preliminary data.</text>
</comment>
<organism evidence="2 3">
    <name type="scientific">Merismopedia glauca CCAP 1448/3</name>
    <dbReference type="NCBI Taxonomy" id="1296344"/>
    <lineage>
        <taxon>Bacteria</taxon>
        <taxon>Bacillati</taxon>
        <taxon>Cyanobacteriota</taxon>
        <taxon>Cyanophyceae</taxon>
        <taxon>Synechococcales</taxon>
        <taxon>Merismopediaceae</taxon>
        <taxon>Merismopedia</taxon>
    </lineage>
</organism>
<dbReference type="PANTHER" id="PTHR35807">
    <property type="entry name" value="TRANSCRIPTIONAL REGULATOR REDD-RELATED"/>
    <property type="match status" value="1"/>
</dbReference>
<evidence type="ECO:0000313" key="2">
    <source>
        <dbReference type="EMBL" id="PSB03160.1"/>
    </source>
</evidence>
<protein>
    <submittedName>
        <fullName evidence="2">Transcriptional regulator</fullName>
    </submittedName>
</protein>
<dbReference type="InterPro" id="IPR041664">
    <property type="entry name" value="AAA_16"/>
</dbReference>
<dbReference type="SMART" id="SM01043">
    <property type="entry name" value="BTAD"/>
    <property type="match status" value="1"/>
</dbReference>
<feature type="domain" description="Bacterial transcriptional activator" evidence="1">
    <location>
        <begin position="107"/>
        <end position="249"/>
    </location>
</feature>
<dbReference type="InterPro" id="IPR016032">
    <property type="entry name" value="Sig_transdc_resp-reg_C-effctor"/>
</dbReference>
<dbReference type="AlphaFoldDB" id="A0A2T1C4F0"/>
<proteinExistence type="predicted"/>
<dbReference type="GO" id="GO:0003677">
    <property type="term" value="F:DNA binding"/>
    <property type="evidence" value="ECO:0007669"/>
    <property type="project" value="InterPro"/>
</dbReference>
<reference evidence="2 3" key="2">
    <citation type="submission" date="2018-03" db="EMBL/GenBank/DDBJ databases">
        <title>The ancient ancestry and fast evolution of plastids.</title>
        <authorList>
            <person name="Moore K.R."/>
            <person name="Magnabosco C."/>
            <person name="Momper L."/>
            <person name="Gold D.A."/>
            <person name="Bosak T."/>
            <person name="Fournier G.P."/>
        </authorList>
    </citation>
    <scope>NUCLEOTIDE SEQUENCE [LARGE SCALE GENOMIC DNA]</scope>
    <source>
        <strain evidence="2 3">CCAP 1448/3</strain>
    </source>
</reference>
<keyword evidence="3" id="KW-1185">Reference proteome</keyword>
<dbReference type="Pfam" id="PF13191">
    <property type="entry name" value="AAA_16"/>
    <property type="match status" value="1"/>
</dbReference>
<reference evidence="2 3" key="1">
    <citation type="submission" date="2018-02" db="EMBL/GenBank/DDBJ databases">
        <authorList>
            <person name="Cohen D.B."/>
            <person name="Kent A.D."/>
        </authorList>
    </citation>
    <scope>NUCLEOTIDE SEQUENCE [LARGE SCALE GENOMIC DNA]</scope>
    <source>
        <strain evidence="2 3">CCAP 1448/3</strain>
    </source>
</reference>
<dbReference type="Pfam" id="PF03704">
    <property type="entry name" value="BTAD"/>
    <property type="match status" value="1"/>
</dbReference>
<dbReference type="InterPro" id="IPR011990">
    <property type="entry name" value="TPR-like_helical_dom_sf"/>
</dbReference>
<evidence type="ECO:0000313" key="3">
    <source>
        <dbReference type="Proteomes" id="UP000238762"/>
    </source>
</evidence>
<dbReference type="SUPFAM" id="SSF48452">
    <property type="entry name" value="TPR-like"/>
    <property type="match status" value="1"/>
</dbReference>
<dbReference type="InterPro" id="IPR005158">
    <property type="entry name" value="BTAD"/>
</dbReference>
<accession>A0A2T1C4F0</accession>
<dbReference type="Gene3D" id="1.25.40.10">
    <property type="entry name" value="Tetratricopeptide repeat domain"/>
    <property type="match status" value="2"/>
</dbReference>
<evidence type="ECO:0000259" key="1">
    <source>
        <dbReference type="SMART" id="SM01043"/>
    </source>
</evidence>
<dbReference type="Proteomes" id="UP000238762">
    <property type="component" value="Unassembled WGS sequence"/>
</dbReference>
<dbReference type="SUPFAM" id="SSF52540">
    <property type="entry name" value="P-loop containing nucleoside triphosphate hydrolases"/>
    <property type="match status" value="1"/>
</dbReference>
<gene>
    <name evidence="2" type="ORF">C7B64_09770</name>
</gene>
<dbReference type="OrthoDB" id="190810at2"/>
<name>A0A2T1C4F0_9CYAN</name>
<dbReference type="SUPFAM" id="SSF46894">
    <property type="entry name" value="C-terminal effector domain of the bipartite response regulators"/>
    <property type="match status" value="1"/>
</dbReference>
<sequence>MVVSIVSLTLGIRLLGGFSLTYGDRTVTKIASSRSQALLAYLLLHRQSAQSRQRIAFDLWPDSTDAQARTNLRKELSYLRRDLPEADRFLLVEAKTLQWLPTAPFTLDVLEFQESIKAAGQTTARLDQARSHLDLALQLYRGDLLPSCEDEWLVAERERLAQMRVRALEESIEVLQKQQDYRTAIGCAQQLLRIDPLNEATYASLMQLHGLSGDRANALQVYYQCMTMLREELGVDPSLTTRNLYQSLLNDDEPPSLQDSYQIQIERQLSIEATEVVAATQMQPESVPSDWRATALVQPVTEQSIPLPPLPPVTTNNSLPLVGRDRELHVLQDWLTATPETGTAEILLLLGEPGIGKTRLLEELATAVRAQNGQVLWGCGFEAEMLRPYGAWIDAIRSFPQQSLADLPLELRSLFPEVSVQPEAPADRCRLFDAVVRLLSQRSGDRSLTVAIFDNIQWLDEASTALLHYAARLLGRTTVRFACAARPRELERDLPVSKLVSALRRDRRLQTLELPLLEQPQIVELIRAVDGAIDGDRVFAESGGNPLLALEIARAISQYGTNCTVCSDSLEALIQDRLQQLDRSTRELLLWAAALGRSFDPTTIAQIADCPIHQLLMAIEELEQEGIVRPAAAIEGEMQYDFVHDIVRQVAYNQLSTARRRLVHLQIAQTLKKSFAADGSLASDIAYHASLGGDRALAASTALAAAERCLKLFAYAEALELAEQGIQHSQFLEPQTRISYHAGFLRVCVFAGVTGERAARLETEIQQLLSEAKSLGLNEAEAIALEALTILQFDRGNFTSVHQHSLQAAASQFASPATAARMLALSGSCLAEIGREMARAEALLLEAQSLAARVGLEMGDIFGGLGCVRRHRGDYTEARSHLQQGWQAIRAQKDHWREFSYLSYLAMTELEAGEPMAALTYCDEMSVVAAKIQGEGSEAAVASALKTLARYGLELPNTEAKLTEAIATLQQLDAKRMLSYVLTGAAEIDLSRARTQLAVDRAEAALKNARIVNHPSEIALSWAILIQGLLALGERQKAMAQLELLRQTIEHYDLSFSAQSAIERAIEQTQAVTPAMCQPLE</sequence>
<dbReference type="InterPro" id="IPR051677">
    <property type="entry name" value="AfsR-DnrI-RedD_regulator"/>
</dbReference>
<dbReference type="Gene3D" id="1.10.10.10">
    <property type="entry name" value="Winged helix-like DNA-binding domain superfamily/Winged helix DNA-binding domain"/>
    <property type="match status" value="1"/>
</dbReference>
<dbReference type="Gene3D" id="3.40.50.300">
    <property type="entry name" value="P-loop containing nucleotide triphosphate hydrolases"/>
    <property type="match status" value="1"/>
</dbReference>
<dbReference type="InterPro" id="IPR027417">
    <property type="entry name" value="P-loop_NTPase"/>
</dbReference>
<dbReference type="InterPro" id="IPR036388">
    <property type="entry name" value="WH-like_DNA-bd_sf"/>
</dbReference>